<protein>
    <submittedName>
        <fullName evidence="4">Superfamily II DNA/RNA helicase</fullName>
    </submittedName>
</protein>
<dbReference type="SUPFAM" id="SSF52540">
    <property type="entry name" value="P-loop containing nucleoside triphosphate hydrolases"/>
    <property type="match status" value="2"/>
</dbReference>
<dbReference type="RefSeq" id="WP_114594660.1">
    <property type="nucleotide sequence ID" value="NZ_CP031166.1"/>
</dbReference>
<evidence type="ECO:0000256" key="2">
    <source>
        <dbReference type="SAM" id="MobiDB-lite"/>
    </source>
</evidence>
<accession>A0A346Y6I1</accession>
<dbReference type="Proteomes" id="UP000264006">
    <property type="component" value="Plasmid pEDY32-46I"/>
</dbReference>
<dbReference type="InterPro" id="IPR000330">
    <property type="entry name" value="SNF2_N"/>
</dbReference>
<dbReference type="EMBL" id="CP031166">
    <property type="protein sequence ID" value="AXV10078.1"/>
    <property type="molecule type" value="Genomic_DNA"/>
</dbReference>
<name>A0A346Y6I1_9ACTN</name>
<dbReference type="PROSITE" id="PS51192">
    <property type="entry name" value="HELICASE_ATP_BIND_1"/>
    <property type="match status" value="1"/>
</dbReference>
<dbReference type="AlphaFoldDB" id="A0A346Y6I1"/>
<keyword evidence="4" id="KW-0547">Nucleotide-binding</keyword>
<evidence type="ECO:0000313" key="5">
    <source>
        <dbReference type="Proteomes" id="UP000264006"/>
    </source>
</evidence>
<dbReference type="InterPro" id="IPR038718">
    <property type="entry name" value="SNF2-like_sf"/>
</dbReference>
<dbReference type="GO" id="GO:0006281">
    <property type="term" value="P:DNA repair"/>
    <property type="evidence" value="ECO:0007669"/>
    <property type="project" value="TreeGrafter"/>
</dbReference>
<dbReference type="GO" id="GO:0031297">
    <property type="term" value="P:replication fork processing"/>
    <property type="evidence" value="ECO:0007669"/>
    <property type="project" value="TreeGrafter"/>
</dbReference>
<dbReference type="InterPro" id="IPR014001">
    <property type="entry name" value="Helicase_ATP-bd"/>
</dbReference>
<dbReference type="InterPro" id="IPR027417">
    <property type="entry name" value="P-loop_NTPase"/>
</dbReference>
<dbReference type="Gene3D" id="3.40.50.300">
    <property type="entry name" value="P-loop containing nucleotide triphosphate hydrolases"/>
    <property type="match status" value="1"/>
</dbReference>
<feature type="region of interest" description="Disordered" evidence="2">
    <location>
        <begin position="289"/>
        <end position="321"/>
    </location>
</feature>
<sequence>MAATQAPLLNGTERITITPNGMVAIPTRLLDPATLHHLTTAIPNVEHNTDSGMLTIDGAASPFAYPTLGQRLLDLPHVIDVTPPALLDRMHTAVSRYARAINDSQTVTIAPERRTELLTRLPDPITQAIRPYQIAGIDFVTRKCRGRGFLGDDPGAGKSIMAISALYVPQPTSFPAIVVCKATLKANWVREFTMWTGDTVESVVLEGQTNLGDSLPHADVYIVNYELLHHRLDDLLRVRPRALIVDESQMLKTVAYSDEWVGNYMLWKAEHDQAIAEWRQEVRDLKAAAAAASETAKPPKDLQLPKRPKTMGKPKPPATGGAWRTWASKKIAHHPTVQTVLLLSATPAPNGRNLEWLPQIDLLDRLDDLGGEDAFIQRYARWCKDCVDEFTGQVARECTHRTYAQRFGRRNDEGSINSAELATRLRSLMMVRRSQRQMYPDLPPIQQIPVDLPMADRGTHPETGETVNWRTEYKQAEDEFVQWLKDHAAGKARTEGDSVGRAVARAVNTAEGDYAKLVQLSHLRKIAAYAKMDATVDWLGDWVSESPDGDEPRQAVVFAWHKTVQKALIARLGEWLDSPAGQARKQRLEAAYGGSYPGIPSILAATEMKGDEIEANKARFNNNPDEPFIVCSIAAAAEGHSMSKAGLVMAYSLPPTGPGTLRQMAGRSYGRADAPSGTVLALVNCIDPKGTLETIDQRLYRAMMGKQVNMATVLDLGQMREIERGDEPTATDVMGDVFASYLR</sequence>
<keyword evidence="4" id="KW-0347">Helicase</keyword>
<proteinExistence type="predicted"/>
<dbReference type="Pfam" id="PF00176">
    <property type="entry name" value="SNF2-rel_dom"/>
    <property type="match status" value="1"/>
</dbReference>
<keyword evidence="1" id="KW-0378">Hydrolase</keyword>
<dbReference type="PANTHER" id="PTHR45766:SF6">
    <property type="entry name" value="SWI_SNF-RELATED MATRIX-ASSOCIATED ACTIN-DEPENDENT REGULATOR OF CHROMATIN SUBFAMILY A-LIKE PROTEIN 1"/>
    <property type="match status" value="1"/>
</dbReference>
<dbReference type="OrthoDB" id="9760715at2"/>
<gene>
    <name evidence="4" type="ORF">DVS28_b0308</name>
</gene>
<keyword evidence="4" id="KW-0067">ATP-binding</keyword>
<geneLocation type="plasmid" evidence="5">
    <name>pedy32-46i</name>
</geneLocation>
<evidence type="ECO:0000259" key="3">
    <source>
        <dbReference type="PROSITE" id="PS51192"/>
    </source>
</evidence>
<keyword evidence="4" id="KW-0614">Plasmid</keyword>
<organism evidence="4 5">
    <name type="scientific">Euzebya pacifica</name>
    <dbReference type="NCBI Taxonomy" id="1608957"/>
    <lineage>
        <taxon>Bacteria</taxon>
        <taxon>Bacillati</taxon>
        <taxon>Actinomycetota</taxon>
        <taxon>Nitriliruptoria</taxon>
        <taxon>Euzebyales</taxon>
    </lineage>
</organism>
<evidence type="ECO:0000256" key="1">
    <source>
        <dbReference type="ARBA" id="ARBA00022801"/>
    </source>
</evidence>
<dbReference type="GO" id="GO:0004386">
    <property type="term" value="F:helicase activity"/>
    <property type="evidence" value="ECO:0007669"/>
    <property type="project" value="UniProtKB-KW"/>
</dbReference>
<dbReference type="SMART" id="SM00487">
    <property type="entry name" value="DEXDc"/>
    <property type="match status" value="1"/>
</dbReference>
<dbReference type="GO" id="GO:0005524">
    <property type="term" value="F:ATP binding"/>
    <property type="evidence" value="ECO:0007669"/>
    <property type="project" value="InterPro"/>
</dbReference>
<dbReference type="PANTHER" id="PTHR45766">
    <property type="entry name" value="DNA ANNEALING HELICASE AND ENDONUCLEASE ZRANB3 FAMILY MEMBER"/>
    <property type="match status" value="1"/>
</dbReference>
<keyword evidence="5" id="KW-1185">Reference proteome</keyword>
<dbReference type="Gene3D" id="3.40.50.10810">
    <property type="entry name" value="Tandem AAA-ATPase domain"/>
    <property type="match status" value="1"/>
</dbReference>
<dbReference type="GO" id="GO:0016787">
    <property type="term" value="F:hydrolase activity"/>
    <property type="evidence" value="ECO:0007669"/>
    <property type="project" value="UniProtKB-KW"/>
</dbReference>
<reference evidence="4 5" key="1">
    <citation type="submission" date="2018-09" db="EMBL/GenBank/DDBJ databases">
        <title>Complete genome sequence of Euzebya sp. DY32-46 isolated from seawater of Pacific Ocean.</title>
        <authorList>
            <person name="Xu L."/>
            <person name="Wu Y.-H."/>
            <person name="Xu X.-W."/>
        </authorList>
    </citation>
    <scope>NUCLEOTIDE SEQUENCE [LARGE SCALE GENOMIC DNA]</scope>
    <source>
        <strain evidence="4 5">DY32-46</strain>
        <plasmid evidence="5">pedy32-46i</plasmid>
    </source>
</reference>
<feature type="domain" description="Helicase ATP-binding" evidence="3">
    <location>
        <begin position="139"/>
        <end position="365"/>
    </location>
</feature>
<evidence type="ECO:0000313" key="4">
    <source>
        <dbReference type="EMBL" id="AXV10078.1"/>
    </source>
</evidence>
<dbReference type="KEGG" id="euz:DVS28_b0308"/>